<evidence type="ECO:0008006" key="3">
    <source>
        <dbReference type="Google" id="ProtNLM"/>
    </source>
</evidence>
<keyword evidence="2" id="KW-1185">Reference proteome</keyword>
<evidence type="ECO:0000313" key="2">
    <source>
        <dbReference type="Proteomes" id="UP000245647"/>
    </source>
</evidence>
<dbReference type="EMBL" id="QEAS01000055">
    <property type="protein sequence ID" value="PWG77931.1"/>
    <property type="molecule type" value="Genomic_DNA"/>
</dbReference>
<protein>
    <recommendedName>
        <fullName evidence="3">Leucine-rich repeat domain-containing protein</fullName>
    </recommendedName>
</protein>
<reference evidence="1 2" key="1">
    <citation type="submission" date="2018-04" db="EMBL/GenBank/DDBJ databases">
        <title>Pedobacter chongqingensis sp. nov., isolated from a rottenly hemp rope.</title>
        <authorList>
            <person name="Cai Y."/>
        </authorList>
    </citation>
    <scope>NUCLEOTIDE SEQUENCE [LARGE SCALE GENOMIC DNA]</scope>
    <source>
        <strain evidence="1 2">FJ4-8</strain>
    </source>
</reference>
<proteinExistence type="predicted"/>
<dbReference type="AlphaFoldDB" id="A0A2U2P969"/>
<organism evidence="1 2">
    <name type="scientific">Pararcticibacter amylolyticus</name>
    <dbReference type="NCBI Taxonomy" id="2173175"/>
    <lineage>
        <taxon>Bacteria</taxon>
        <taxon>Pseudomonadati</taxon>
        <taxon>Bacteroidota</taxon>
        <taxon>Sphingobacteriia</taxon>
        <taxon>Sphingobacteriales</taxon>
        <taxon>Sphingobacteriaceae</taxon>
        <taxon>Pararcticibacter</taxon>
    </lineage>
</organism>
<evidence type="ECO:0000313" key="1">
    <source>
        <dbReference type="EMBL" id="PWG77931.1"/>
    </source>
</evidence>
<gene>
    <name evidence="1" type="ORF">DDR33_24895</name>
</gene>
<dbReference type="PROSITE" id="PS51257">
    <property type="entry name" value="PROKAR_LIPOPROTEIN"/>
    <property type="match status" value="1"/>
</dbReference>
<dbReference type="Gene3D" id="3.80.10.10">
    <property type="entry name" value="Ribonuclease Inhibitor"/>
    <property type="match status" value="1"/>
</dbReference>
<dbReference type="InterPro" id="IPR032675">
    <property type="entry name" value="LRR_dom_sf"/>
</dbReference>
<comment type="caution">
    <text evidence="1">The sequence shown here is derived from an EMBL/GenBank/DDBJ whole genome shotgun (WGS) entry which is preliminary data.</text>
</comment>
<dbReference type="SUPFAM" id="SSF52047">
    <property type="entry name" value="RNI-like"/>
    <property type="match status" value="1"/>
</dbReference>
<dbReference type="OrthoDB" id="9925045at2"/>
<dbReference type="Proteomes" id="UP000245647">
    <property type="component" value="Unassembled WGS sequence"/>
</dbReference>
<accession>A0A2U2P969</accession>
<sequence length="225" mass="25904">MNKLMFLPVLFLLSTFSCSNKIKYHTDNQYISSKFNDLPNSTILGSGIYGGDLRSIKGAHFMFFDSNCAVVGINNCPYYLIAKPDFKPSDLPSRFEDIYQKLKRISLTPPEGYGNNFTSVYKPIPLWLSKCTNLYFLQLESLEISDLKLLQDLPLKYLILVNNSLINKKTMIESISMLPQLQYLVYRNDFTPQDTIIIKHKNPKITILQDFEYYQKIEAGSIVLP</sequence>
<name>A0A2U2P969_9SPHI</name>
<dbReference type="RefSeq" id="WP_109418490.1">
    <property type="nucleotide sequence ID" value="NZ_QEAS01000055.1"/>
</dbReference>